<dbReference type="OrthoDB" id="5449373at2"/>
<dbReference type="InterPro" id="IPR013078">
    <property type="entry name" value="His_Pase_superF_clade-1"/>
</dbReference>
<evidence type="ECO:0000313" key="1">
    <source>
        <dbReference type="EMBL" id="EMD84056.1"/>
    </source>
</evidence>
<keyword evidence="2" id="KW-1185">Reference proteome</keyword>
<comment type="caution">
    <text evidence="1">The sequence shown here is derived from an EMBL/GenBank/DDBJ whole genome shotgun (WGS) entry which is preliminary data.</text>
</comment>
<organism evidence="1 2">
    <name type="scientific">Pacificimonas flava</name>
    <dbReference type="NCBI Taxonomy" id="1234595"/>
    <lineage>
        <taxon>Bacteria</taxon>
        <taxon>Pseudomonadati</taxon>
        <taxon>Pseudomonadota</taxon>
        <taxon>Alphaproteobacteria</taxon>
        <taxon>Sphingomonadales</taxon>
        <taxon>Sphingosinicellaceae</taxon>
        <taxon>Pacificimonas</taxon>
    </lineage>
</organism>
<dbReference type="Gene3D" id="3.40.50.1240">
    <property type="entry name" value="Phosphoglycerate mutase-like"/>
    <property type="match status" value="1"/>
</dbReference>
<dbReference type="Pfam" id="PF00300">
    <property type="entry name" value="His_Phos_1"/>
    <property type="match status" value="1"/>
</dbReference>
<dbReference type="SUPFAM" id="SSF53254">
    <property type="entry name" value="Phosphoglycerate mutase-like"/>
    <property type="match status" value="1"/>
</dbReference>
<reference evidence="1 2" key="1">
    <citation type="journal article" date="2013" name="Genome Announc.">
        <title>Draft Genome Sequence of Strain JLT2015T, Belonging to the Family Sphingomonadaceae of the Alphaproteobacteria.</title>
        <authorList>
            <person name="Tang K."/>
            <person name="Liu K."/>
            <person name="Li S."/>
            <person name="Jiao N."/>
        </authorList>
    </citation>
    <scope>NUCLEOTIDE SEQUENCE [LARGE SCALE GENOMIC DNA]</scope>
    <source>
        <strain evidence="1 2">JLT2015</strain>
    </source>
</reference>
<accession>M2TQK2</accession>
<dbReference type="Proteomes" id="UP000011717">
    <property type="component" value="Unassembled WGS sequence"/>
</dbReference>
<proteinExistence type="predicted"/>
<sequence length="213" mass="22953">MDETAQVTRWHLVRHAPVVGAGKGALGLLYKTHDDPADTADAPAFRFLSGWLPAGAVLISSGLRRTDATADALLAAGYEAGERRSDARFQEQFYGDWHGADRQVIAETPARRPHNFWFHDAATQPPGGESFLDLCRRVAAGLEALSADLTGRDVVLVGHGGTFRAAMAHALGIPPDRALTISFDNLSVTRIDHRPGAHAGGAWRTVYVNRRPG</sequence>
<name>M2TQK2_9SPHN</name>
<dbReference type="EMBL" id="AMRV01000002">
    <property type="protein sequence ID" value="EMD84056.1"/>
    <property type="molecule type" value="Genomic_DNA"/>
</dbReference>
<dbReference type="InterPro" id="IPR029033">
    <property type="entry name" value="His_PPase_superfam"/>
</dbReference>
<dbReference type="RefSeq" id="WP_008600584.1">
    <property type="nucleotide sequence ID" value="NZ_AMRV01000002.1"/>
</dbReference>
<evidence type="ECO:0000313" key="2">
    <source>
        <dbReference type="Proteomes" id="UP000011717"/>
    </source>
</evidence>
<protein>
    <submittedName>
        <fullName evidence="1">Phosphoglycerate mutase</fullName>
    </submittedName>
</protein>
<dbReference type="AlphaFoldDB" id="M2TQK2"/>
<gene>
    <name evidence="1" type="ORF">C725_1028</name>
</gene>